<evidence type="ECO:0000313" key="2">
    <source>
        <dbReference type="Proteomes" id="UP001139408"/>
    </source>
</evidence>
<reference evidence="1" key="1">
    <citation type="submission" date="2022-01" db="EMBL/GenBank/DDBJ databases">
        <title>Whole genome-based taxonomy of the Shewanellaceae.</title>
        <authorList>
            <person name="Martin-Rodriguez A.J."/>
        </authorList>
    </citation>
    <scope>NUCLEOTIDE SEQUENCE</scope>
    <source>
        <strain evidence="1">DSM 23803</strain>
    </source>
</reference>
<accession>A0A9X1ZBA4</accession>
<dbReference type="Proteomes" id="UP001139408">
    <property type="component" value="Unassembled WGS sequence"/>
</dbReference>
<comment type="caution">
    <text evidence="1">The sequence shown here is derived from an EMBL/GenBank/DDBJ whole genome shotgun (WGS) entry which is preliminary data.</text>
</comment>
<dbReference type="InterPro" id="IPR021254">
    <property type="entry name" value="DUF2806"/>
</dbReference>
<keyword evidence="2" id="KW-1185">Reference proteome</keyword>
<protein>
    <submittedName>
        <fullName evidence="1">DUF2806 domain-containing protein</fullName>
    </submittedName>
</protein>
<organism evidence="1 2">
    <name type="scientific">Shewanella algicola</name>
    <dbReference type="NCBI Taxonomy" id="640633"/>
    <lineage>
        <taxon>Bacteria</taxon>
        <taxon>Pseudomonadati</taxon>
        <taxon>Pseudomonadota</taxon>
        <taxon>Gammaproteobacteria</taxon>
        <taxon>Alteromonadales</taxon>
        <taxon>Shewanellaceae</taxon>
        <taxon>Shewanella</taxon>
    </lineage>
</organism>
<sequence>MGLKIDIDSKSFEINGLTKLVKTIATMLGHDVGSKQKVCEAKALRTTQLIKLQTNEEVKKILNGELAYDLEKGLVHSNIDRCAFDMGRIMPTFDPNEYPDTLSGKNDIRKDSNTFKAINLAAEILSESTTKPSEEPVEEDWFFSWREAASGFSSDYMKKLWAEVLAGEVLAPKTFSLRTLEYLRTLSQDEAETINKLSSFIIGSRVYTDAKNSLEANDLGFHGCLQLQDLGILQGVNSAGLRGVFDSNLTSDKQYVTQVVAKNLIMLLFSDVKRNFSPSCYALTKTGQEIMNLSKLPLNEAYLEEVKSTIEKQGFKIVTHLLAS</sequence>
<name>A0A9X1ZBA4_9GAMM</name>
<evidence type="ECO:0000313" key="1">
    <source>
        <dbReference type="EMBL" id="MCL1107609.1"/>
    </source>
</evidence>
<dbReference type="RefSeq" id="WP_188927096.1">
    <property type="nucleotide sequence ID" value="NZ_BMQI01000077.1"/>
</dbReference>
<dbReference type="Pfam" id="PF10987">
    <property type="entry name" value="DUF2806"/>
    <property type="match status" value="1"/>
</dbReference>
<proteinExistence type="predicted"/>
<dbReference type="AlphaFoldDB" id="A0A9X1ZBA4"/>
<dbReference type="EMBL" id="JAKILJ010000071">
    <property type="protein sequence ID" value="MCL1107609.1"/>
    <property type="molecule type" value="Genomic_DNA"/>
</dbReference>
<gene>
    <name evidence="1" type="ORF">L2749_20590</name>
</gene>